<proteinExistence type="predicted"/>
<name>A0A3P1WS07_9ACTN</name>
<protein>
    <submittedName>
        <fullName evidence="7">Uncharacterized protein</fullName>
    </submittedName>
</protein>
<dbReference type="GO" id="GO:0019433">
    <property type="term" value="P:triglyceride catabolic process"/>
    <property type="evidence" value="ECO:0007669"/>
    <property type="project" value="TreeGrafter"/>
</dbReference>
<dbReference type="InterPro" id="IPR013830">
    <property type="entry name" value="SGNH_hydro"/>
</dbReference>
<evidence type="ECO:0000313" key="8">
    <source>
        <dbReference type="Proteomes" id="UP000280935"/>
    </source>
</evidence>
<dbReference type="Proteomes" id="UP000280935">
    <property type="component" value="Unassembled WGS sequence"/>
</dbReference>
<evidence type="ECO:0000256" key="3">
    <source>
        <dbReference type="SAM" id="MobiDB-lite"/>
    </source>
</evidence>
<dbReference type="PANTHER" id="PTHR37981">
    <property type="entry name" value="LIPASE 2"/>
    <property type="match status" value="1"/>
</dbReference>
<feature type="compositionally biased region" description="Pro residues" evidence="3">
    <location>
        <begin position="487"/>
        <end position="502"/>
    </location>
</feature>
<dbReference type="GO" id="GO:0004806">
    <property type="term" value="F:triacylglycerol lipase activity"/>
    <property type="evidence" value="ECO:0007669"/>
    <property type="project" value="TreeGrafter"/>
</dbReference>
<evidence type="ECO:0000313" key="7">
    <source>
        <dbReference type="EMBL" id="RRD49419.1"/>
    </source>
</evidence>
<dbReference type="OrthoDB" id="3712353at2"/>
<dbReference type="GO" id="GO:0005509">
    <property type="term" value="F:calcium ion binding"/>
    <property type="evidence" value="ECO:0007669"/>
    <property type="project" value="InterPro"/>
</dbReference>
<dbReference type="SUPFAM" id="SSF52266">
    <property type="entry name" value="SGNH hydrolase"/>
    <property type="match status" value="1"/>
</dbReference>
<evidence type="ECO:0000256" key="4">
    <source>
        <dbReference type="SAM" id="SignalP"/>
    </source>
</evidence>
<dbReference type="Gene3D" id="4.10.1080.10">
    <property type="entry name" value="TSP type-3 repeat"/>
    <property type="match status" value="1"/>
</dbReference>
<dbReference type="Gene3D" id="3.40.50.1110">
    <property type="entry name" value="SGNH hydrolase"/>
    <property type="match status" value="1"/>
</dbReference>
<dbReference type="Pfam" id="PF18911">
    <property type="entry name" value="PKD_4"/>
    <property type="match status" value="1"/>
</dbReference>
<keyword evidence="1 4" id="KW-0732">Signal</keyword>
<feature type="domain" description="PKD" evidence="6">
    <location>
        <begin position="345"/>
        <end position="429"/>
    </location>
</feature>
<feature type="chain" id="PRO_5017998003" evidence="4">
    <location>
        <begin position="29"/>
        <end position="532"/>
    </location>
</feature>
<feature type="region of interest" description="Disordered" evidence="3">
    <location>
        <begin position="427"/>
        <end position="532"/>
    </location>
</feature>
<evidence type="ECO:0000259" key="5">
    <source>
        <dbReference type="Pfam" id="PF13472"/>
    </source>
</evidence>
<feature type="signal peptide" evidence="4">
    <location>
        <begin position="1"/>
        <end position="28"/>
    </location>
</feature>
<keyword evidence="2" id="KW-1015">Disulfide bond</keyword>
<dbReference type="PANTHER" id="PTHR37981:SF1">
    <property type="entry name" value="SGNH HYDROLASE-TYPE ESTERASE DOMAIN-CONTAINING PROTEIN"/>
    <property type="match status" value="1"/>
</dbReference>
<dbReference type="CDD" id="cd01823">
    <property type="entry name" value="SEST_like"/>
    <property type="match status" value="1"/>
</dbReference>
<dbReference type="RefSeq" id="WP_125228063.1">
    <property type="nucleotide sequence ID" value="NZ_RQYT01000017.1"/>
</dbReference>
<dbReference type="InterPro" id="IPR000601">
    <property type="entry name" value="PKD_dom"/>
</dbReference>
<evidence type="ECO:0000259" key="6">
    <source>
        <dbReference type="Pfam" id="PF18911"/>
    </source>
</evidence>
<accession>A0A3P1WS07</accession>
<dbReference type="SUPFAM" id="SSF103647">
    <property type="entry name" value="TSP type-3 repeat"/>
    <property type="match status" value="1"/>
</dbReference>
<dbReference type="Pfam" id="PF13472">
    <property type="entry name" value="Lipase_GDSL_2"/>
    <property type="match status" value="1"/>
</dbReference>
<feature type="domain" description="SGNH hydrolase-type esterase" evidence="5">
    <location>
        <begin position="40"/>
        <end position="308"/>
    </location>
</feature>
<evidence type="ECO:0000256" key="2">
    <source>
        <dbReference type="PIRSR" id="PIRSR637460-2"/>
    </source>
</evidence>
<dbReference type="GO" id="GO:0007155">
    <property type="term" value="P:cell adhesion"/>
    <property type="evidence" value="ECO:0007669"/>
    <property type="project" value="InterPro"/>
</dbReference>
<feature type="compositionally biased region" description="Basic and acidic residues" evidence="3">
    <location>
        <begin position="511"/>
        <end position="521"/>
    </location>
</feature>
<reference evidence="7 8" key="1">
    <citation type="submission" date="2018-11" db="EMBL/GenBank/DDBJ databases">
        <title>Genomes From Bacteria Associated with the Canine Oral Cavity: a Test Case for Automated Genome-Based Taxonomic Assignment.</title>
        <authorList>
            <person name="Coil D.A."/>
            <person name="Jospin G."/>
            <person name="Darling A.E."/>
            <person name="Wallis C."/>
            <person name="Davis I.J."/>
            <person name="Harris S."/>
            <person name="Eisen J.A."/>
            <person name="Holcombe L.J."/>
            <person name="O'Flynn C."/>
        </authorList>
    </citation>
    <scope>NUCLEOTIDE SEQUENCE [LARGE SCALE GENOMIC DNA]</scope>
    <source>
        <strain evidence="7 8">OH2822_COT-296</strain>
    </source>
</reference>
<gene>
    <name evidence="7" type="ORF">EII35_08625</name>
</gene>
<sequence length="532" mass="57104">MTAARRLTTFLACLIAAVLMLGTVPSHADPRAGQQLSVVVLGDSYSAGNGAGSYYGPQGSFRSRANWGHRYVDWLNGQGVHANLTVLAWSGNTIDDVIRNQIPQVPRQADLVMLTIGGNDAGFASILSECFVVGMRDATDCRDAVDRARTFVRGDLKDRMLRLLRALDERLTGDHARIVLIGYPHLSLDRPGYVLSECLRRSWGRCKERLNYPAATEVRSVGAEAAQAQAATVAEWNAGSRQRVSYIDSVQSAFAGHEPDPSSGSRNDYRWLNEFLETEGRLGESGRTESRFSWEYQEWYHPNLIGHDQLAAQLRNRVGVPDSTRPVTLGHVATLDDDARPAAAEQPFAWIQGPYVLATGESVTLDGRASFTPSGTLDRFEWDLDGDGVFEVEGGPTLDHSWPDEFVGEVALRVTDSQGRTAVGTAEVDVSSDGDGIPAAQDNCPDAANHGQEDHDGDGVGDVCDADPGIPTTDKEGITEAVEDVPSPAPSPTPTPGTPAPAPSATAPGKAPERQPSEPTRRSRPGLPATGS</sequence>
<dbReference type="InterPro" id="IPR003367">
    <property type="entry name" value="Thrombospondin_3-like_rpt"/>
</dbReference>
<dbReference type="InterPro" id="IPR037460">
    <property type="entry name" value="SEST-like"/>
</dbReference>
<feature type="disulfide bond" evidence="2">
    <location>
        <begin position="130"/>
        <end position="141"/>
    </location>
</feature>
<evidence type="ECO:0000256" key="1">
    <source>
        <dbReference type="ARBA" id="ARBA00022729"/>
    </source>
</evidence>
<dbReference type="EMBL" id="RQYT01000017">
    <property type="protein sequence ID" value="RRD49419.1"/>
    <property type="molecule type" value="Genomic_DNA"/>
</dbReference>
<dbReference type="InterPro" id="IPR036514">
    <property type="entry name" value="SGNH_hydro_sf"/>
</dbReference>
<dbReference type="AlphaFoldDB" id="A0A3P1WS07"/>
<dbReference type="Pfam" id="PF02412">
    <property type="entry name" value="TSP_3"/>
    <property type="match status" value="2"/>
</dbReference>
<dbReference type="InterPro" id="IPR028974">
    <property type="entry name" value="TSP_type-3_rpt"/>
</dbReference>
<comment type="caution">
    <text evidence="7">The sequence shown here is derived from an EMBL/GenBank/DDBJ whole genome shotgun (WGS) entry which is preliminary data.</text>
</comment>
<organism evidence="7 8">
    <name type="scientific">Arachnia propionica</name>
    <dbReference type="NCBI Taxonomy" id="1750"/>
    <lineage>
        <taxon>Bacteria</taxon>
        <taxon>Bacillati</taxon>
        <taxon>Actinomycetota</taxon>
        <taxon>Actinomycetes</taxon>
        <taxon>Propionibacteriales</taxon>
        <taxon>Propionibacteriaceae</taxon>
        <taxon>Arachnia</taxon>
    </lineage>
</organism>